<gene>
    <name evidence="1" type="ORF">CFter6_1500</name>
</gene>
<dbReference type="PATRIC" id="fig|158899.10.peg.1509"/>
<sequence>MDNQTGENVEYRGYVIVSKPARNPRDDLWHDGYQISKSGISVANFTNTEVVHNNWKAAYDSSILLAKNEVDNLIAI</sequence>
<protein>
    <submittedName>
        <fullName evidence="1">Uncharacterized protein</fullName>
    </submittedName>
</protein>
<organism evidence="1">
    <name type="scientific">Collimonas fungivorans</name>
    <dbReference type="NCBI Taxonomy" id="158899"/>
    <lineage>
        <taxon>Bacteria</taxon>
        <taxon>Pseudomonadati</taxon>
        <taxon>Pseudomonadota</taxon>
        <taxon>Betaproteobacteria</taxon>
        <taxon>Burkholderiales</taxon>
        <taxon>Oxalobacteraceae</taxon>
        <taxon>Collimonas</taxon>
    </lineage>
</organism>
<dbReference type="RefSeq" id="WP_061539321.1">
    <property type="nucleotide sequence ID" value="NZ_CP013232.1"/>
</dbReference>
<dbReference type="EMBL" id="CP013232">
    <property type="protein sequence ID" value="AMO94204.1"/>
    <property type="molecule type" value="Genomic_DNA"/>
</dbReference>
<accession>A0A127P990</accession>
<evidence type="ECO:0000313" key="2">
    <source>
        <dbReference type="Proteomes" id="UP000072421"/>
    </source>
</evidence>
<name>A0A127P990_9BURK</name>
<dbReference type="Proteomes" id="UP000072421">
    <property type="component" value="Chromosome"/>
</dbReference>
<reference evidence="1 2" key="1">
    <citation type="submission" date="2015-11" db="EMBL/GenBank/DDBJ databases">
        <title>Exploring the genomic traits of fungus-feeding bacterial genus Collimonas.</title>
        <authorList>
            <person name="Song C."/>
            <person name="Schmidt R."/>
            <person name="de Jager V."/>
            <person name="Krzyzanowska D."/>
            <person name="Jongedijk E."/>
            <person name="Cankar K."/>
            <person name="Beekwilder J."/>
            <person name="van Veen A."/>
            <person name="de Boer W."/>
            <person name="van Veen J.A."/>
            <person name="Garbeva P."/>
        </authorList>
    </citation>
    <scope>NUCLEOTIDE SEQUENCE [LARGE SCALE GENOMIC DNA]</scope>
    <source>
        <strain evidence="1 2">Ter6</strain>
    </source>
</reference>
<evidence type="ECO:0000313" key="1">
    <source>
        <dbReference type="EMBL" id="AMO94204.1"/>
    </source>
</evidence>
<dbReference type="OrthoDB" id="8778209at2"/>
<dbReference type="AlphaFoldDB" id="A0A127P990"/>
<proteinExistence type="predicted"/>